<organism evidence="7 8">
    <name type="scientific">Pelistega indica</name>
    <dbReference type="NCBI Taxonomy" id="1414851"/>
    <lineage>
        <taxon>Bacteria</taxon>
        <taxon>Pseudomonadati</taxon>
        <taxon>Pseudomonadota</taxon>
        <taxon>Betaproteobacteria</taxon>
        <taxon>Burkholderiales</taxon>
        <taxon>Alcaligenaceae</taxon>
        <taxon>Pelistega</taxon>
    </lineage>
</organism>
<evidence type="ECO:0000256" key="5">
    <source>
        <dbReference type="ARBA" id="ARBA00023136"/>
    </source>
</evidence>
<dbReference type="Pfam" id="PF01594">
    <property type="entry name" value="AI-2E_transport"/>
    <property type="match status" value="1"/>
</dbReference>
<dbReference type="InterPro" id="IPR002549">
    <property type="entry name" value="AI-2E-like"/>
</dbReference>
<dbReference type="Proteomes" id="UP000018766">
    <property type="component" value="Unassembled WGS sequence"/>
</dbReference>
<evidence type="ECO:0000256" key="6">
    <source>
        <dbReference type="SAM" id="Phobius"/>
    </source>
</evidence>
<accession>V8GAG1</accession>
<evidence type="ECO:0000256" key="4">
    <source>
        <dbReference type="ARBA" id="ARBA00022989"/>
    </source>
</evidence>
<dbReference type="AlphaFoldDB" id="V8GAG1"/>
<evidence type="ECO:0000313" key="8">
    <source>
        <dbReference type="Proteomes" id="UP000018766"/>
    </source>
</evidence>
<evidence type="ECO:0000256" key="2">
    <source>
        <dbReference type="ARBA" id="ARBA00009773"/>
    </source>
</evidence>
<protein>
    <submittedName>
        <fullName evidence="7">Membrane protein</fullName>
    </submittedName>
</protein>
<reference evidence="7 8" key="1">
    <citation type="submission" date="2013-11" db="EMBL/GenBank/DDBJ databases">
        <title>Genomic analysis of Pelistega sp. HM-7.</title>
        <authorList>
            <person name="Kumbhare S.V."/>
            <person name="Shetty S.A."/>
            <person name="Sharma O."/>
            <person name="Dhotre D.P."/>
        </authorList>
    </citation>
    <scope>NUCLEOTIDE SEQUENCE [LARGE SCALE GENOMIC DNA]</scope>
    <source>
        <strain evidence="7 8">HM-7</strain>
    </source>
</reference>
<feature type="transmembrane region" description="Helical" evidence="6">
    <location>
        <begin position="319"/>
        <end position="341"/>
    </location>
</feature>
<dbReference type="EMBL" id="AYSV01000001">
    <property type="protein sequence ID" value="ETD73101.1"/>
    <property type="molecule type" value="Genomic_DNA"/>
</dbReference>
<feature type="transmembrane region" description="Helical" evidence="6">
    <location>
        <begin position="33"/>
        <end position="51"/>
    </location>
</feature>
<comment type="caution">
    <text evidence="7">The sequence shown here is derived from an EMBL/GenBank/DDBJ whole genome shotgun (WGS) entry which is preliminary data.</text>
</comment>
<sequence>MQNKNRVYYAFYIGFLLLITVGFGYLLSPYFTAIFWGIIFAVLFRPIYNYLLKLMPGRRNTAALLTVFLAILIAFIPLSLITASLAREGVGLYERVQSGQLNLGMYADHVFNNLPPFIKEILEKFQITDVFGIRDKLMVVFNNASRLLANELVQLSQNTFSFIISMGIMVYLLFFLLRDGSSIQNNFKRLVPLSYDHKVHLFEKFITVVRATVKGNLLVAIVQGALGGFIFSLLGIQGALLWGVIMAFLSLLPAIGAAIIWFPVAIYFLVSGDYWEGAALIVYGFFVIGLADNILRPILVGKDTKLPDYLVLITTLGGLTAFGINGFVIGPLLAALFIAFWDELPNAIGLLDGEKKETTETTVSLVEEMPEELPSTQLVEKLLSDEENDIK</sequence>
<dbReference type="RefSeq" id="WP_023948673.1">
    <property type="nucleotide sequence ID" value="NZ_AYSV01000001.1"/>
</dbReference>
<feature type="transmembrane region" description="Helical" evidence="6">
    <location>
        <begin position="217"/>
        <end position="236"/>
    </location>
</feature>
<gene>
    <name evidence="7" type="ORF">V757_00025</name>
</gene>
<evidence type="ECO:0000256" key="1">
    <source>
        <dbReference type="ARBA" id="ARBA00004141"/>
    </source>
</evidence>
<feature type="transmembrane region" description="Helical" evidence="6">
    <location>
        <begin position="63"/>
        <end position="86"/>
    </location>
</feature>
<keyword evidence="5 6" id="KW-0472">Membrane</keyword>
<feature type="transmembrane region" description="Helical" evidence="6">
    <location>
        <begin position="242"/>
        <end position="270"/>
    </location>
</feature>
<keyword evidence="4 6" id="KW-1133">Transmembrane helix</keyword>
<dbReference type="GO" id="GO:0016020">
    <property type="term" value="C:membrane"/>
    <property type="evidence" value="ECO:0007669"/>
    <property type="project" value="UniProtKB-SubCell"/>
</dbReference>
<name>V8GAG1_9BURK</name>
<dbReference type="PANTHER" id="PTHR21716:SF4">
    <property type="entry name" value="TRANSMEMBRANE PROTEIN 245"/>
    <property type="match status" value="1"/>
</dbReference>
<dbReference type="PATRIC" id="fig|1414851.3.peg.3"/>
<feature type="transmembrane region" description="Helical" evidence="6">
    <location>
        <begin position="277"/>
        <end position="299"/>
    </location>
</feature>
<evidence type="ECO:0000313" key="7">
    <source>
        <dbReference type="EMBL" id="ETD73101.1"/>
    </source>
</evidence>
<feature type="transmembrane region" description="Helical" evidence="6">
    <location>
        <begin position="159"/>
        <end position="177"/>
    </location>
</feature>
<feature type="transmembrane region" description="Helical" evidence="6">
    <location>
        <begin position="7"/>
        <end position="27"/>
    </location>
</feature>
<evidence type="ECO:0000256" key="3">
    <source>
        <dbReference type="ARBA" id="ARBA00022692"/>
    </source>
</evidence>
<keyword evidence="8" id="KW-1185">Reference proteome</keyword>
<comment type="subcellular location">
    <subcellularLocation>
        <location evidence="1">Membrane</location>
        <topology evidence="1">Multi-pass membrane protein</topology>
    </subcellularLocation>
</comment>
<proteinExistence type="inferred from homology"/>
<dbReference type="PANTHER" id="PTHR21716">
    <property type="entry name" value="TRANSMEMBRANE PROTEIN"/>
    <property type="match status" value="1"/>
</dbReference>
<comment type="similarity">
    <text evidence="2">Belongs to the autoinducer-2 exporter (AI-2E) (TC 2.A.86) family.</text>
</comment>
<dbReference type="OrthoDB" id="106838at2"/>
<keyword evidence="3 6" id="KW-0812">Transmembrane</keyword>